<dbReference type="Gene3D" id="1.20.120.550">
    <property type="entry name" value="Membrane associated eicosanoid/glutathione metabolism-like domain"/>
    <property type="match status" value="1"/>
</dbReference>
<proteinExistence type="predicted"/>
<evidence type="ECO:0000313" key="7">
    <source>
        <dbReference type="Proteomes" id="UP001424441"/>
    </source>
</evidence>
<feature type="transmembrane region" description="Helical" evidence="5">
    <location>
        <begin position="6"/>
        <end position="25"/>
    </location>
</feature>
<comment type="subcellular location">
    <subcellularLocation>
        <location evidence="1">Membrane</location>
    </subcellularLocation>
</comment>
<feature type="transmembrane region" description="Helical" evidence="5">
    <location>
        <begin position="83"/>
        <end position="104"/>
    </location>
</feature>
<reference evidence="7" key="1">
    <citation type="journal article" date="2019" name="Int. J. Syst. Evol. Microbiol.">
        <title>The Global Catalogue of Microorganisms (GCM) 10K type strain sequencing project: providing services to taxonomists for standard genome sequencing and annotation.</title>
        <authorList>
            <consortium name="The Broad Institute Genomics Platform"/>
            <consortium name="The Broad Institute Genome Sequencing Center for Infectious Disease"/>
            <person name="Wu L."/>
            <person name="Ma J."/>
        </authorList>
    </citation>
    <scope>NUCLEOTIDE SEQUENCE [LARGE SCALE GENOMIC DNA]</scope>
    <source>
        <strain evidence="7">JCM 15115</strain>
    </source>
</reference>
<comment type="caution">
    <text evidence="6">The sequence shown here is derived from an EMBL/GenBank/DDBJ whole genome shotgun (WGS) entry which is preliminary data.</text>
</comment>
<keyword evidence="2 5" id="KW-0812">Transmembrane</keyword>
<organism evidence="6 7">
    <name type="scientific">Paenochrobactrum glaciei</name>
    <dbReference type="NCBI Taxonomy" id="486407"/>
    <lineage>
        <taxon>Bacteria</taxon>
        <taxon>Pseudomonadati</taxon>
        <taxon>Pseudomonadota</taxon>
        <taxon>Alphaproteobacteria</taxon>
        <taxon>Hyphomicrobiales</taxon>
        <taxon>Brucellaceae</taxon>
        <taxon>Paenochrobactrum</taxon>
    </lineage>
</organism>
<dbReference type="EMBL" id="BAAADE010000001">
    <property type="protein sequence ID" value="GAA0589573.1"/>
    <property type="molecule type" value="Genomic_DNA"/>
</dbReference>
<keyword evidence="7" id="KW-1185">Reference proteome</keyword>
<evidence type="ECO:0000313" key="6">
    <source>
        <dbReference type="EMBL" id="GAA0589573.1"/>
    </source>
</evidence>
<dbReference type="RefSeq" id="WP_343799950.1">
    <property type="nucleotide sequence ID" value="NZ_BAAADE010000001.1"/>
</dbReference>
<dbReference type="PANTHER" id="PTHR35371">
    <property type="entry name" value="INNER MEMBRANE PROTEIN"/>
    <property type="match status" value="1"/>
</dbReference>
<evidence type="ECO:0000256" key="1">
    <source>
        <dbReference type="ARBA" id="ARBA00004370"/>
    </source>
</evidence>
<dbReference type="PANTHER" id="PTHR35371:SF1">
    <property type="entry name" value="BLR7753 PROTEIN"/>
    <property type="match status" value="1"/>
</dbReference>
<evidence type="ECO:0000256" key="4">
    <source>
        <dbReference type="ARBA" id="ARBA00023136"/>
    </source>
</evidence>
<accession>A0ABP3QL56</accession>
<evidence type="ECO:0000256" key="2">
    <source>
        <dbReference type="ARBA" id="ARBA00022692"/>
    </source>
</evidence>
<evidence type="ECO:0000256" key="5">
    <source>
        <dbReference type="SAM" id="Phobius"/>
    </source>
</evidence>
<dbReference type="InterPro" id="IPR001129">
    <property type="entry name" value="Membr-assoc_MAPEG"/>
</dbReference>
<keyword evidence="4 5" id="KW-0472">Membrane</keyword>
<gene>
    <name evidence="6" type="ORF">GCM10008943_00720</name>
</gene>
<dbReference type="Pfam" id="PF01124">
    <property type="entry name" value="MAPEG"/>
    <property type="match status" value="1"/>
</dbReference>
<dbReference type="Proteomes" id="UP001424441">
    <property type="component" value="Unassembled WGS sequence"/>
</dbReference>
<dbReference type="SUPFAM" id="SSF161084">
    <property type="entry name" value="MAPEG domain-like"/>
    <property type="match status" value="1"/>
</dbReference>
<feature type="transmembrane region" description="Helical" evidence="5">
    <location>
        <begin position="111"/>
        <end position="130"/>
    </location>
</feature>
<keyword evidence="3 5" id="KW-1133">Transmembrane helix</keyword>
<feature type="transmembrane region" description="Helical" evidence="5">
    <location>
        <begin position="60"/>
        <end position="77"/>
    </location>
</feature>
<protein>
    <submittedName>
        <fullName evidence="6">MAPEG family protein</fullName>
    </submittedName>
</protein>
<dbReference type="InterPro" id="IPR023352">
    <property type="entry name" value="MAPEG-like_dom_sf"/>
</dbReference>
<evidence type="ECO:0000256" key="3">
    <source>
        <dbReference type="ARBA" id="ARBA00022989"/>
    </source>
</evidence>
<name>A0ABP3QL56_9HYPH</name>
<sequence length="131" mass="14316">MTTELYLLTATLVLAIVYVLAPANFRTRETGIDYNMGPRDEQGPPVGVITSRLQRAQKNFYETLPLFIAAVLIAHIAGKTGTLTLTGAWLFLLARIAYLPLYAIGQGPFRSISWGLSMIGLLLILVAIIIP</sequence>